<protein>
    <submittedName>
        <fullName evidence="1">Uncharacterized protein</fullName>
    </submittedName>
</protein>
<dbReference type="EMBL" id="BPLR01018370">
    <property type="protein sequence ID" value="GIY99025.1"/>
    <property type="molecule type" value="Genomic_DNA"/>
</dbReference>
<dbReference type="Proteomes" id="UP001054945">
    <property type="component" value="Unassembled WGS sequence"/>
</dbReference>
<evidence type="ECO:0000313" key="1">
    <source>
        <dbReference type="EMBL" id="GIY99025.1"/>
    </source>
</evidence>
<evidence type="ECO:0000313" key="2">
    <source>
        <dbReference type="Proteomes" id="UP001054945"/>
    </source>
</evidence>
<gene>
    <name evidence="1" type="ORF">CEXT_49181</name>
</gene>
<name>A0AAV4XV18_CAEEX</name>
<organism evidence="1 2">
    <name type="scientific">Caerostris extrusa</name>
    <name type="common">Bark spider</name>
    <name type="synonym">Caerostris bankana</name>
    <dbReference type="NCBI Taxonomy" id="172846"/>
    <lineage>
        <taxon>Eukaryota</taxon>
        <taxon>Metazoa</taxon>
        <taxon>Ecdysozoa</taxon>
        <taxon>Arthropoda</taxon>
        <taxon>Chelicerata</taxon>
        <taxon>Arachnida</taxon>
        <taxon>Araneae</taxon>
        <taxon>Araneomorphae</taxon>
        <taxon>Entelegynae</taxon>
        <taxon>Araneoidea</taxon>
        <taxon>Araneidae</taxon>
        <taxon>Caerostris</taxon>
    </lineage>
</organism>
<keyword evidence="2" id="KW-1185">Reference proteome</keyword>
<reference evidence="1 2" key="1">
    <citation type="submission" date="2021-06" db="EMBL/GenBank/DDBJ databases">
        <title>Caerostris extrusa draft genome.</title>
        <authorList>
            <person name="Kono N."/>
            <person name="Arakawa K."/>
        </authorList>
    </citation>
    <scope>NUCLEOTIDE SEQUENCE [LARGE SCALE GENOMIC DNA]</scope>
</reference>
<proteinExistence type="predicted"/>
<dbReference type="AlphaFoldDB" id="A0AAV4XV18"/>
<sequence length="94" mass="10767">MVSIRLPFQMREECYIDPMHLYHITNQKTEKCQKADSRPCCRGEKSEFHRPVSAYFMSSKHRVPTALSSSRFESQAKAAFSSTLNHDVSTPDLG</sequence>
<accession>A0AAV4XV18</accession>
<comment type="caution">
    <text evidence="1">The sequence shown here is derived from an EMBL/GenBank/DDBJ whole genome shotgun (WGS) entry which is preliminary data.</text>
</comment>